<dbReference type="Pfam" id="PF09334">
    <property type="entry name" value="tRNA-synt_1g"/>
    <property type="match status" value="1"/>
</dbReference>
<name>A0A7Z1B1K8_9PSEU</name>
<dbReference type="EMBL" id="MSIF01000001">
    <property type="protein sequence ID" value="OLF14047.1"/>
    <property type="molecule type" value="Genomic_DNA"/>
</dbReference>
<sequence length="632" mass="68324">MEEQVTTGNPFGTRPVFVFSTPPTPNGDLHLGHVSGPYLGADAFVRFQRLNGVDAWHLTGSDDHQSYVVECARREGSTPAGTAAHHGAEIAATLALMDIDVDQYTVTSTDPSYAEGLRAYFARLASSGRVAPREDAALFDAETGDYLYEVDVSGRCPTCDEPAGGNICEECGEPNSCADLTDPRSGRSAAAPRVGTVTRHSLPLHEFRDDLAAHHDLGRTPERLRELAARLMGRERLDVALTHPADWGIAPAPGGDQVIWVWPEMSYGFLHGIAALGEGLGRDWSAGSPSADWKIVHFFGYDNSFYHAVLYPILYQLAHPDWHCDIDYHVNEFYLLEDAKFSTSRRHAVWAKDFVGEHNVDAVRFFLAGTRPEGRRTSFRHAAYESVLTDVLIGTWQTWLDDLGARVRTDHAGQAPPPGEDTAFRATLERRRAALTACLGQDAFSLNRAAEELTGLVEDAVRHLDDTSGEAVADELAAAWLLVCGALPVMPRFAARLAGALGLPAPTTWPERVEYLPAGTAIDLAGQEFFTTAAPAAAPVLLAWLRELVVSTVALPDESGVDTSTLVELGVGSLHAVALQFQILEQLDADVTVEELLGDRDVTALARLLEDKATPEAVAEVAASASEEVVAC</sequence>
<dbReference type="Gene3D" id="2.20.28.20">
    <property type="entry name" value="Methionyl-tRNA synthetase, Zn-domain"/>
    <property type="match status" value="1"/>
</dbReference>
<evidence type="ECO:0000256" key="2">
    <source>
        <dbReference type="ARBA" id="ARBA00022741"/>
    </source>
</evidence>
<dbReference type="GO" id="GO:0006431">
    <property type="term" value="P:methionyl-tRNA aminoacylation"/>
    <property type="evidence" value="ECO:0007669"/>
    <property type="project" value="InterPro"/>
</dbReference>
<dbReference type="PROSITE" id="PS50075">
    <property type="entry name" value="CARRIER"/>
    <property type="match status" value="1"/>
</dbReference>
<proteinExistence type="inferred from homology"/>
<dbReference type="GO" id="GO:0004825">
    <property type="term" value="F:methionine-tRNA ligase activity"/>
    <property type="evidence" value="ECO:0007669"/>
    <property type="project" value="UniProtKB-EC"/>
</dbReference>
<dbReference type="SUPFAM" id="SSF52374">
    <property type="entry name" value="Nucleotidylyl transferase"/>
    <property type="match status" value="1"/>
</dbReference>
<dbReference type="InterPro" id="IPR001412">
    <property type="entry name" value="aa-tRNA-synth_I_CS"/>
</dbReference>
<evidence type="ECO:0000256" key="5">
    <source>
        <dbReference type="ARBA" id="ARBA00023146"/>
    </source>
</evidence>
<dbReference type="PROSITE" id="PS00178">
    <property type="entry name" value="AA_TRNA_LIGASE_I"/>
    <property type="match status" value="1"/>
</dbReference>
<keyword evidence="1 8" id="KW-0436">Ligase</keyword>
<protein>
    <recommendedName>
        <fullName evidence="6">Methionyl-tRNA synthetase</fullName>
    </recommendedName>
</protein>
<dbReference type="SUPFAM" id="SSF47336">
    <property type="entry name" value="ACP-like"/>
    <property type="match status" value="1"/>
</dbReference>
<evidence type="ECO:0000313" key="11">
    <source>
        <dbReference type="Proteomes" id="UP000185696"/>
    </source>
</evidence>
<dbReference type="InterPro" id="IPR033911">
    <property type="entry name" value="MetRS_core"/>
</dbReference>
<dbReference type="InterPro" id="IPR036736">
    <property type="entry name" value="ACP-like_sf"/>
</dbReference>
<evidence type="ECO:0000256" key="6">
    <source>
        <dbReference type="ARBA" id="ARBA00030904"/>
    </source>
</evidence>
<evidence type="ECO:0000259" key="9">
    <source>
        <dbReference type="PROSITE" id="PS50075"/>
    </source>
</evidence>
<dbReference type="PRINTS" id="PR01041">
    <property type="entry name" value="TRNASYNTHMET"/>
</dbReference>
<evidence type="ECO:0000313" key="10">
    <source>
        <dbReference type="EMBL" id="OLF14047.1"/>
    </source>
</evidence>
<comment type="similarity">
    <text evidence="8">Belongs to the class-I aminoacyl-tRNA synthetase family.</text>
</comment>
<evidence type="ECO:0000256" key="3">
    <source>
        <dbReference type="ARBA" id="ARBA00022840"/>
    </source>
</evidence>
<keyword evidence="11" id="KW-1185">Reference proteome</keyword>
<reference evidence="10 11" key="1">
    <citation type="submission" date="2016-12" db="EMBL/GenBank/DDBJ databases">
        <title>The draft genome sequence of Actinophytocola xinjiangensis.</title>
        <authorList>
            <person name="Wang W."/>
            <person name="Yuan L."/>
        </authorList>
    </citation>
    <scope>NUCLEOTIDE SEQUENCE [LARGE SCALE GENOMIC DNA]</scope>
    <source>
        <strain evidence="10 11">CGMCC 4.4663</strain>
    </source>
</reference>
<dbReference type="Gene3D" id="3.40.50.620">
    <property type="entry name" value="HUPs"/>
    <property type="match status" value="1"/>
</dbReference>
<keyword evidence="4 8" id="KW-0648">Protein biosynthesis</keyword>
<gene>
    <name evidence="10" type="ORF">BLA60_02415</name>
</gene>
<dbReference type="Pfam" id="PF00550">
    <property type="entry name" value="PP-binding"/>
    <property type="match status" value="1"/>
</dbReference>
<dbReference type="GO" id="GO:0005524">
    <property type="term" value="F:ATP binding"/>
    <property type="evidence" value="ECO:0007669"/>
    <property type="project" value="UniProtKB-KW"/>
</dbReference>
<dbReference type="OrthoDB" id="9810191at2"/>
<dbReference type="InterPro" id="IPR015413">
    <property type="entry name" value="Methionyl/Leucyl_tRNA_Synth"/>
</dbReference>
<dbReference type="InterPro" id="IPR009081">
    <property type="entry name" value="PP-bd_ACP"/>
</dbReference>
<dbReference type="InterPro" id="IPR014729">
    <property type="entry name" value="Rossmann-like_a/b/a_fold"/>
</dbReference>
<comment type="catalytic activity">
    <reaction evidence="7">
        <text>tRNA(Met) + L-methionine + ATP = L-methionyl-tRNA(Met) + AMP + diphosphate</text>
        <dbReference type="Rhea" id="RHEA:13481"/>
        <dbReference type="Rhea" id="RHEA-COMP:9667"/>
        <dbReference type="Rhea" id="RHEA-COMP:9698"/>
        <dbReference type="ChEBI" id="CHEBI:30616"/>
        <dbReference type="ChEBI" id="CHEBI:33019"/>
        <dbReference type="ChEBI" id="CHEBI:57844"/>
        <dbReference type="ChEBI" id="CHEBI:78442"/>
        <dbReference type="ChEBI" id="CHEBI:78530"/>
        <dbReference type="ChEBI" id="CHEBI:456215"/>
        <dbReference type="EC" id="6.1.1.10"/>
    </reaction>
</comment>
<dbReference type="AlphaFoldDB" id="A0A7Z1B1K8"/>
<keyword evidence="3 8" id="KW-0067">ATP-binding</keyword>
<evidence type="ECO:0000256" key="1">
    <source>
        <dbReference type="ARBA" id="ARBA00022598"/>
    </source>
</evidence>
<dbReference type="Proteomes" id="UP000185696">
    <property type="component" value="Unassembled WGS sequence"/>
</dbReference>
<dbReference type="GO" id="GO:0005829">
    <property type="term" value="C:cytosol"/>
    <property type="evidence" value="ECO:0007669"/>
    <property type="project" value="TreeGrafter"/>
</dbReference>
<dbReference type="PANTHER" id="PTHR45765:SF1">
    <property type="entry name" value="METHIONINE--TRNA LIGASE, CYTOPLASMIC"/>
    <property type="match status" value="1"/>
</dbReference>
<organism evidence="10 11">
    <name type="scientific">Actinophytocola xinjiangensis</name>
    <dbReference type="NCBI Taxonomy" id="485602"/>
    <lineage>
        <taxon>Bacteria</taxon>
        <taxon>Bacillati</taxon>
        <taxon>Actinomycetota</taxon>
        <taxon>Actinomycetes</taxon>
        <taxon>Pseudonocardiales</taxon>
        <taxon>Pseudonocardiaceae</taxon>
    </lineage>
</organism>
<dbReference type="InterPro" id="IPR023458">
    <property type="entry name" value="Met-tRNA_ligase_1"/>
</dbReference>
<evidence type="ECO:0000256" key="4">
    <source>
        <dbReference type="ARBA" id="ARBA00022917"/>
    </source>
</evidence>
<evidence type="ECO:0000256" key="8">
    <source>
        <dbReference type="RuleBase" id="RU363039"/>
    </source>
</evidence>
<dbReference type="PANTHER" id="PTHR45765">
    <property type="entry name" value="METHIONINE--TRNA LIGASE"/>
    <property type="match status" value="1"/>
</dbReference>
<feature type="domain" description="Carrier" evidence="9">
    <location>
        <begin position="536"/>
        <end position="613"/>
    </location>
</feature>
<evidence type="ECO:0000256" key="7">
    <source>
        <dbReference type="ARBA" id="ARBA00047364"/>
    </source>
</evidence>
<accession>A0A7Z1B1K8</accession>
<keyword evidence="2 8" id="KW-0547">Nucleotide-binding</keyword>
<keyword evidence="5 8" id="KW-0030">Aminoacyl-tRNA synthetase</keyword>
<dbReference type="InterPro" id="IPR029038">
    <property type="entry name" value="MetRS_Zn"/>
</dbReference>
<dbReference type="Gene3D" id="1.10.1200.10">
    <property type="entry name" value="ACP-like"/>
    <property type="match status" value="1"/>
</dbReference>
<comment type="caution">
    <text evidence="10">The sequence shown here is derived from an EMBL/GenBank/DDBJ whole genome shotgun (WGS) entry which is preliminary data.</text>
</comment>